<proteinExistence type="predicted"/>
<feature type="region of interest" description="Disordered" evidence="1">
    <location>
        <begin position="1"/>
        <end position="170"/>
    </location>
</feature>
<accession>A0ABN9A7I0</accession>
<protein>
    <submittedName>
        <fullName evidence="2">Uncharacterized protein</fullName>
    </submittedName>
</protein>
<organism evidence="2 3">
    <name type="scientific">Rangifer tarandus platyrhynchus</name>
    <name type="common">Svalbard reindeer</name>
    <dbReference type="NCBI Taxonomy" id="3082113"/>
    <lineage>
        <taxon>Eukaryota</taxon>
        <taxon>Metazoa</taxon>
        <taxon>Chordata</taxon>
        <taxon>Craniata</taxon>
        <taxon>Vertebrata</taxon>
        <taxon>Euteleostomi</taxon>
        <taxon>Mammalia</taxon>
        <taxon>Eutheria</taxon>
        <taxon>Laurasiatheria</taxon>
        <taxon>Artiodactyla</taxon>
        <taxon>Ruminantia</taxon>
        <taxon>Pecora</taxon>
        <taxon>Cervidae</taxon>
        <taxon>Odocoileinae</taxon>
        <taxon>Rangifer</taxon>
    </lineage>
</organism>
<gene>
    <name evidence="2" type="ORF">MRATA1EN1_LOCUS28841</name>
</gene>
<sequence>MMLAAGEDRFWEEEVERRRPPWPRLSSVAVPGKARLGLQLSGQPRHPCAAPSLSSPAGAPWRRAEERRPPAARRGSGAPAGKPGPEAAAPRDARTRARIGGRRAPARESGRPGAGTRRLQPSPGARGWTPRRRGAGKPPPGERASGGPGGGRAPRTPSSRPWTPLTQLGDVGLSFRPWSDRFGRRLPRPARCLLLRLPTARDHADDRIHMESKFIKIHVKPPATYLYS</sequence>
<keyword evidence="3" id="KW-1185">Reference proteome</keyword>
<reference evidence="2" key="1">
    <citation type="submission" date="2023-04" db="EMBL/GenBank/DDBJ databases">
        <authorList>
            <consortium name="ELIXIR-Norway"/>
        </authorList>
    </citation>
    <scope>NUCLEOTIDE SEQUENCE [LARGE SCALE GENOMIC DNA]</scope>
</reference>
<evidence type="ECO:0000256" key="1">
    <source>
        <dbReference type="SAM" id="MobiDB-lite"/>
    </source>
</evidence>
<name>A0ABN9A7I0_RANTA</name>
<evidence type="ECO:0000313" key="2">
    <source>
        <dbReference type="EMBL" id="CAI9179879.1"/>
    </source>
</evidence>
<dbReference type="EMBL" id="OX459945">
    <property type="protein sequence ID" value="CAI9179879.1"/>
    <property type="molecule type" value="Genomic_DNA"/>
</dbReference>
<dbReference type="Proteomes" id="UP001176941">
    <property type="component" value="Chromosome 9"/>
</dbReference>
<feature type="compositionally biased region" description="Low complexity" evidence="1">
    <location>
        <begin position="47"/>
        <end position="61"/>
    </location>
</feature>
<feature type="compositionally biased region" description="Low complexity" evidence="1">
    <location>
        <begin position="72"/>
        <end position="88"/>
    </location>
</feature>
<evidence type="ECO:0000313" key="3">
    <source>
        <dbReference type="Proteomes" id="UP001176941"/>
    </source>
</evidence>